<reference evidence="1 2" key="1">
    <citation type="submission" date="2018-06" db="EMBL/GenBank/DDBJ databases">
        <authorList>
            <consortium name="Pathogen Informatics"/>
            <person name="Doyle S."/>
        </authorList>
    </citation>
    <scope>NUCLEOTIDE SEQUENCE [LARGE SCALE GENOMIC DNA]</scope>
    <source>
        <strain evidence="1 2">NCTC12020</strain>
    </source>
</reference>
<gene>
    <name evidence="1" type="ORF">NCTC12020_01053</name>
</gene>
<sequence>MKHILLSFLSPVRVDKDKMYNPIIFKGIQYERYENTVNNQFTCIQTNEAAVCQLMSDLVMSNNKLDRIFYFSTKKLKENVEFATAKDIIGCDQSISLTGEEFFIKRMTYLYPSLVNRFSGIDYDEDMTGIDGLHSVIQMAQLLKSYADKVNDTVNLYVDMTGGFRNATMMILAVIQLIQHSNIKVSMLLYANYIHGGISRVENITGIHRMMGLISGVNEFINFGSIYDIESYFETANIPISSELANLLAAMKAFSDNVKVCSSNSFETSIKNLKQSVISFSELSDKSVQENLFEQIMYLIQKEYELLFKEDSNRLDIIQWCLDKKFYQQGLTLVTEWMPSIIVDNHICSTEDVEVIKECIKRGQVQKRDWKREFITNYIGSYCTNLQKKKKSAKKEMPVIKKNGSQIRELRYILQQIAKKEPWSSDKLPESLVNNLKCLEKERKSLPDKGKLNEYIGDKKNPHTFMWADRVWRRIVYRDYNYRGSFEHYISRRQVATFFKSLLDFSDEEFLNLIKSYMNCTKSEMVVSTDKVSIDKTTVLDIETLLDSDKEIVEINFDEKRYRKDFSYLFRDVIIQSVVAEEKAIDVLIGYHKIRGIRNNINHANTLHYSYDDIGEELKQYLKLVYGVYQEIKRH</sequence>
<dbReference type="OrthoDB" id="1631701at2"/>
<evidence type="ECO:0000313" key="1">
    <source>
        <dbReference type="EMBL" id="SUP43076.1"/>
    </source>
</evidence>
<protein>
    <submittedName>
        <fullName evidence="1">CRISPR-associated protein, TM1812 family</fullName>
    </submittedName>
</protein>
<dbReference type="AlphaFoldDB" id="A0A380NKC6"/>
<name>A0A380NKC6_9FIRM</name>
<accession>A0A380NKC6</accession>
<dbReference type="EMBL" id="UHIO01000001">
    <property type="protein sequence ID" value="SUP43076.1"/>
    <property type="molecule type" value="Genomic_DNA"/>
</dbReference>
<keyword evidence="2" id="KW-1185">Reference proteome</keyword>
<proteinExistence type="predicted"/>
<dbReference type="RefSeq" id="WP_115310237.1">
    <property type="nucleotide sequence ID" value="NZ_UHIO01000001.1"/>
</dbReference>
<dbReference type="Proteomes" id="UP000255367">
    <property type="component" value="Unassembled WGS sequence"/>
</dbReference>
<evidence type="ECO:0000313" key="2">
    <source>
        <dbReference type="Proteomes" id="UP000255367"/>
    </source>
</evidence>
<organism evidence="1 2">
    <name type="scientific">Veillonella criceti</name>
    <dbReference type="NCBI Taxonomy" id="103891"/>
    <lineage>
        <taxon>Bacteria</taxon>
        <taxon>Bacillati</taxon>
        <taxon>Bacillota</taxon>
        <taxon>Negativicutes</taxon>
        <taxon>Veillonellales</taxon>
        <taxon>Veillonellaceae</taxon>
        <taxon>Veillonella</taxon>
    </lineage>
</organism>